<dbReference type="Pfam" id="PF25597">
    <property type="entry name" value="SH3_retrovirus"/>
    <property type="match status" value="1"/>
</dbReference>
<dbReference type="GO" id="GO:0015074">
    <property type="term" value="P:DNA integration"/>
    <property type="evidence" value="ECO:0007669"/>
    <property type="project" value="InterPro"/>
</dbReference>
<dbReference type="Pfam" id="PF07727">
    <property type="entry name" value="RVT_2"/>
    <property type="match status" value="1"/>
</dbReference>
<dbReference type="Pfam" id="PF13976">
    <property type="entry name" value="gag_pre-integrs"/>
    <property type="match status" value="1"/>
</dbReference>
<dbReference type="CDD" id="cd09272">
    <property type="entry name" value="RNase_HI_RT_Ty1"/>
    <property type="match status" value="1"/>
</dbReference>
<dbReference type="InterPro" id="IPR043502">
    <property type="entry name" value="DNA/RNA_pol_sf"/>
</dbReference>
<feature type="domain" description="Integrase catalytic" evidence="6">
    <location>
        <begin position="650"/>
        <end position="724"/>
    </location>
</feature>
<dbReference type="SUPFAM" id="SSF53098">
    <property type="entry name" value="Ribonuclease H-like"/>
    <property type="match status" value="1"/>
</dbReference>
<reference evidence="7 8" key="1">
    <citation type="journal article" date="2023" name="Life. Sci Alliance">
        <title>Evolutionary insights into 3D genome organization and epigenetic landscape of Vigna mungo.</title>
        <authorList>
            <person name="Junaid A."/>
            <person name="Singh B."/>
            <person name="Bhatia S."/>
        </authorList>
    </citation>
    <scope>NUCLEOTIDE SEQUENCE [LARGE SCALE GENOMIC DNA]</scope>
    <source>
        <strain evidence="7">Urdbean</strain>
    </source>
</reference>
<feature type="compositionally biased region" description="Basic and acidic residues" evidence="5">
    <location>
        <begin position="370"/>
        <end position="381"/>
    </location>
</feature>
<evidence type="ECO:0000259" key="6">
    <source>
        <dbReference type="PROSITE" id="PS50994"/>
    </source>
</evidence>
<dbReference type="Gene3D" id="3.30.420.10">
    <property type="entry name" value="Ribonuclease H-like superfamily/Ribonuclease H"/>
    <property type="match status" value="1"/>
</dbReference>
<dbReference type="GO" id="GO:0006508">
    <property type="term" value="P:proteolysis"/>
    <property type="evidence" value="ECO:0007669"/>
    <property type="project" value="UniProtKB-KW"/>
</dbReference>
<keyword evidence="4" id="KW-0378">Hydrolase</keyword>
<dbReference type="GO" id="GO:0003676">
    <property type="term" value="F:nucleic acid binding"/>
    <property type="evidence" value="ECO:0007669"/>
    <property type="project" value="InterPro"/>
</dbReference>
<dbReference type="InterPro" id="IPR036397">
    <property type="entry name" value="RNaseH_sf"/>
</dbReference>
<dbReference type="GO" id="GO:0004190">
    <property type="term" value="F:aspartic-type endopeptidase activity"/>
    <property type="evidence" value="ECO:0007669"/>
    <property type="project" value="UniProtKB-KW"/>
</dbReference>
<evidence type="ECO:0000256" key="1">
    <source>
        <dbReference type="ARBA" id="ARBA00022670"/>
    </source>
</evidence>
<feature type="compositionally biased region" description="Basic and acidic residues" evidence="5">
    <location>
        <begin position="321"/>
        <end position="334"/>
    </location>
</feature>
<dbReference type="PROSITE" id="PS50994">
    <property type="entry name" value="INTEGRASE"/>
    <property type="match status" value="1"/>
</dbReference>
<dbReference type="InterPro" id="IPR057670">
    <property type="entry name" value="SH3_retrovirus"/>
</dbReference>
<evidence type="ECO:0000256" key="5">
    <source>
        <dbReference type="SAM" id="MobiDB-lite"/>
    </source>
</evidence>
<dbReference type="Proteomes" id="UP001374535">
    <property type="component" value="Chromosome 4"/>
</dbReference>
<dbReference type="InterPro" id="IPR001584">
    <property type="entry name" value="Integrase_cat-core"/>
</dbReference>
<evidence type="ECO:0000256" key="2">
    <source>
        <dbReference type="ARBA" id="ARBA00022723"/>
    </source>
</evidence>
<dbReference type="InterPro" id="IPR013103">
    <property type="entry name" value="RVT_2"/>
</dbReference>
<evidence type="ECO:0000313" key="7">
    <source>
        <dbReference type="EMBL" id="WVZ15560.1"/>
    </source>
</evidence>
<keyword evidence="8" id="KW-1185">Reference proteome</keyword>
<keyword evidence="1" id="KW-0645">Protease</keyword>
<dbReference type="InterPro" id="IPR039537">
    <property type="entry name" value="Retrotran_Ty1/copia-like"/>
</dbReference>
<feature type="region of interest" description="Disordered" evidence="5">
    <location>
        <begin position="321"/>
        <end position="381"/>
    </location>
</feature>
<dbReference type="Pfam" id="PF22936">
    <property type="entry name" value="Pol_BBD"/>
    <property type="match status" value="1"/>
</dbReference>
<proteinExistence type="predicted"/>
<dbReference type="PANTHER" id="PTHR42648">
    <property type="entry name" value="TRANSPOSASE, PUTATIVE-RELATED"/>
    <property type="match status" value="1"/>
</dbReference>
<dbReference type="SUPFAM" id="SSF56672">
    <property type="entry name" value="DNA/RNA polymerases"/>
    <property type="match status" value="1"/>
</dbReference>
<dbReference type="InterPro" id="IPR012337">
    <property type="entry name" value="RNaseH-like_sf"/>
</dbReference>
<evidence type="ECO:0000313" key="8">
    <source>
        <dbReference type="Proteomes" id="UP001374535"/>
    </source>
</evidence>
<dbReference type="Pfam" id="PF14223">
    <property type="entry name" value="Retrotran_gag_2"/>
    <property type="match status" value="1"/>
</dbReference>
<organism evidence="7 8">
    <name type="scientific">Vigna mungo</name>
    <name type="common">Black gram</name>
    <name type="synonym">Phaseolus mungo</name>
    <dbReference type="NCBI Taxonomy" id="3915"/>
    <lineage>
        <taxon>Eukaryota</taxon>
        <taxon>Viridiplantae</taxon>
        <taxon>Streptophyta</taxon>
        <taxon>Embryophyta</taxon>
        <taxon>Tracheophyta</taxon>
        <taxon>Spermatophyta</taxon>
        <taxon>Magnoliopsida</taxon>
        <taxon>eudicotyledons</taxon>
        <taxon>Gunneridae</taxon>
        <taxon>Pentapetalae</taxon>
        <taxon>rosids</taxon>
        <taxon>fabids</taxon>
        <taxon>Fabales</taxon>
        <taxon>Fabaceae</taxon>
        <taxon>Papilionoideae</taxon>
        <taxon>50 kb inversion clade</taxon>
        <taxon>NPAAA clade</taxon>
        <taxon>indigoferoid/millettioid clade</taxon>
        <taxon>Phaseoleae</taxon>
        <taxon>Vigna</taxon>
    </lineage>
</organism>
<dbReference type="InterPro" id="IPR025724">
    <property type="entry name" value="GAG-pre-integrase_dom"/>
</dbReference>
<gene>
    <name evidence="7" type="ORF">V8G54_013126</name>
</gene>
<evidence type="ECO:0000256" key="3">
    <source>
        <dbReference type="ARBA" id="ARBA00022750"/>
    </source>
</evidence>
<dbReference type="InterPro" id="IPR054722">
    <property type="entry name" value="PolX-like_BBD"/>
</dbReference>
<evidence type="ECO:0000256" key="4">
    <source>
        <dbReference type="ARBA" id="ARBA00022801"/>
    </source>
</evidence>
<keyword evidence="2" id="KW-0479">Metal-binding</keyword>
<name>A0AAQ3NTJ0_VIGMU</name>
<dbReference type="EMBL" id="CP144697">
    <property type="protein sequence ID" value="WVZ15560.1"/>
    <property type="molecule type" value="Genomic_DNA"/>
</dbReference>
<keyword evidence="3" id="KW-0064">Aspartyl protease</keyword>
<dbReference type="PANTHER" id="PTHR42648:SF18">
    <property type="entry name" value="RETROTRANSPOSON, UNCLASSIFIED-LIKE PROTEIN"/>
    <property type="match status" value="1"/>
</dbReference>
<feature type="compositionally biased region" description="Basic residues" evidence="5">
    <location>
        <begin position="347"/>
        <end position="362"/>
    </location>
</feature>
<accession>A0AAQ3NTJ0</accession>
<sequence>MDFNIKEQYLEHDDLNGIQIANILLLPVVGGPRVGAITGGLFRGNGLALCMVGWNPSAMALQSSRGHHKCTTRPNSTFIPSPDVCRTVGDDVPLEQALEVEEDPAPMVSQSIGCENWEIEICLEWKLTKKIFEEACGDGGPVNTTLPNTHRQKLESLEHPDEGDISCIEGQQCDRRRFEEQKKDFKEKDNKALLIIHQCVDDTNFEKIHNAVSAREAWNILVRCHSGGEKVKKVRLQTLRRQYEHMKMEDNDRVSDFFNRLIIVANQMKACGDKITDAMIMEKILRSMPAAFDHIVVTIEETRDMEKLKIEELQSTFEAHEMRQNGRLKRDDQALKVQHVSGEGKKKQSKWKSKNKDQKKWKKDSDDQEEKVASVDKKSVPRKQYSKEEKKIWNVLSVVRKTICPTSVGSTRMLKTRKAITKRRTWWKKRNLNLNEWLLWLLLTQNTGTTRNIWYVDSDCSNHMTYNRGWMTNLDESKKSKVRVADNSVLRVEGIGSIKIKRKNGLHATLENVLLVPEMKCNLLSVGQLTEKGYTVIMGSNAQMECLSSVKEDETWKWHLRFGHLNFKDLQQLSSKEMVSELPNIAQPHKEYVCGTIEPPTVAGNMYFVTFVDDFSRMKNEVLEIFKQFKKHTEREIERRIKLLRTDDNGITHEVIAAYTPEHNGLAERCNRTIMNMARCMLKEKNVVRELWGEAVATAVHVLNGSPTKRLPNRVPHAAWTGKKTSVKYFKIFGLLAFCHVADQKRVKLDDKGEAMVFVGYHSTGAYRLFDPIKKKITISRDVVVLEDESWNWKSNQTNMRKSTTLMEIPLPDEEEDEATQAVDNTRITGSMTNETRPRKHVVQRSRFTDYEVYSDVEIDEQGDIIHLALIARSEIMDVNESLAQPIWKAAMTEELRSIEKNKTWKLMDLPHGKQSIDVKWIFKTKVNPDGSVMKHKARLVAKGFLQKEGIDFTEVFAPVARLETIRIVVAITCFREWNLFALDVKSTFLHGFLEEEVYIKQPPGFIKKGRENQVYKLDKALYGLRQAPRAWNKRINAFFNNKGFKRCSVEHSLYVKTNKDNNVLIVCLYVDDLLLTGSSLKKLEEFKQLMQTEFDMTDMGELRYFLGMEFSKTSAGLLMHQRKYVKDILSKFMMDKCNEAETPLEVGKKLRINAGEEAVDGTRYKQLVRLLRFLCNSRPDIMFGGQKREDLKPVGYSDADFGGDEDDRKNTSGSIFFLHGAPVSWSSKKQNVIVFSSCESEYVAGSHVVCQSIWLSEILRHLKVDTMDCVELNLDNTSTINLAKNPISHVTELQLVNIFTKSLSRKKFKFLRSSIGMQSLKTLN</sequence>
<dbReference type="GO" id="GO:0046872">
    <property type="term" value="F:metal ion binding"/>
    <property type="evidence" value="ECO:0007669"/>
    <property type="project" value="UniProtKB-KW"/>
</dbReference>
<protein>
    <recommendedName>
        <fullName evidence="6">Integrase catalytic domain-containing protein</fullName>
    </recommendedName>
</protein>